<gene>
    <name evidence="1" type="ORF">HELGO_WM19830</name>
</gene>
<dbReference type="SUPFAM" id="SSF48452">
    <property type="entry name" value="TPR-like"/>
    <property type="match status" value="1"/>
</dbReference>
<dbReference type="EMBL" id="CACVAQ010000350">
    <property type="protein sequence ID" value="CAA6824737.1"/>
    <property type="molecule type" value="Genomic_DNA"/>
</dbReference>
<reference evidence="1" key="1">
    <citation type="submission" date="2020-01" db="EMBL/GenBank/DDBJ databases">
        <authorList>
            <person name="Meier V. D."/>
            <person name="Meier V D."/>
        </authorList>
    </citation>
    <scope>NUCLEOTIDE SEQUENCE</scope>
    <source>
        <strain evidence="1">HLG_WM_MAG_10</strain>
    </source>
</reference>
<organism evidence="1">
    <name type="scientific">uncultured Aureispira sp</name>
    <dbReference type="NCBI Taxonomy" id="1331704"/>
    <lineage>
        <taxon>Bacteria</taxon>
        <taxon>Pseudomonadati</taxon>
        <taxon>Bacteroidota</taxon>
        <taxon>Saprospiria</taxon>
        <taxon>Saprospirales</taxon>
        <taxon>Saprospiraceae</taxon>
        <taxon>Aureispira</taxon>
        <taxon>environmental samples</taxon>
    </lineage>
</organism>
<dbReference type="InterPro" id="IPR011990">
    <property type="entry name" value="TPR-like_helical_dom_sf"/>
</dbReference>
<protein>
    <recommendedName>
        <fullName evidence="2">Tetratricopeptide repeat protein</fullName>
    </recommendedName>
</protein>
<proteinExistence type="predicted"/>
<evidence type="ECO:0000313" key="1">
    <source>
        <dbReference type="EMBL" id="CAA6824737.1"/>
    </source>
</evidence>
<dbReference type="AlphaFoldDB" id="A0A6S6U354"/>
<name>A0A6S6U354_9BACT</name>
<evidence type="ECO:0008006" key="2">
    <source>
        <dbReference type="Google" id="ProtNLM"/>
    </source>
</evidence>
<sequence length="271" mass="30821">MPKHTELTHQAFAAYSSRSFESALSLLCRALNYWQPTDKPLSDGSYNALYDAVEMVENLSIHLPVWERNTYSNKIIQGLKDTLDHLETIDWAEFNEQVEAFKHLLEGVQIGFDFFSNNGLSLVDPNPILSFALTQKGEIELLKWTESLQVETLIDAFKACFKLEMTSLEQCQKEIQKALDISDVKRAEALLELMMEAYPANKKQAFLQLGDLHFQAKAYQKAAEAYMKTVVLGTPKESVRKNIQVACNALAADTENSKEAARWREVLINFF</sequence>
<accession>A0A6S6U354</accession>